<gene>
    <name evidence="1" type="ORF">GWI33_005608</name>
</gene>
<keyword evidence="2" id="KW-1185">Reference proteome</keyword>
<dbReference type="EMBL" id="JAACXV010000278">
    <property type="protein sequence ID" value="KAF7280639.1"/>
    <property type="molecule type" value="Genomic_DNA"/>
</dbReference>
<comment type="caution">
    <text evidence="1">The sequence shown here is derived from an EMBL/GenBank/DDBJ whole genome shotgun (WGS) entry which is preliminary data.</text>
</comment>
<evidence type="ECO:0000313" key="1">
    <source>
        <dbReference type="EMBL" id="KAF7280639.1"/>
    </source>
</evidence>
<protein>
    <submittedName>
        <fullName evidence="1">Uncharacterized protein</fullName>
    </submittedName>
</protein>
<evidence type="ECO:0000313" key="2">
    <source>
        <dbReference type="Proteomes" id="UP000625711"/>
    </source>
</evidence>
<dbReference type="AlphaFoldDB" id="A0A834IIY9"/>
<sequence length="87" mass="9757">MKQRETARTTSPLLSSEALVRINKMALAVITFETAAAATLVMGNLVGKHLKFSLEHVIVETDGHVRQDRSQMHQFYAAIGHHTRHHN</sequence>
<organism evidence="1 2">
    <name type="scientific">Rhynchophorus ferrugineus</name>
    <name type="common">Red palm weevil</name>
    <name type="synonym">Curculio ferrugineus</name>
    <dbReference type="NCBI Taxonomy" id="354439"/>
    <lineage>
        <taxon>Eukaryota</taxon>
        <taxon>Metazoa</taxon>
        <taxon>Ecdysozoa</taxon>
        <taxon>Arthropoda</taxon>
        <taxon>Hexapoda</taxon>
        <taxon>Insecta</taxon>
        <taxon>Pterygota</taxon>
        <taxon>Neoptera</taxon>
        <taxon>Endopterygota</taxon>
        <taxon>Coleoptera</taxon>
        <taxon>Polyphaga</taxon>
        <taxon>Cucujiformia</taxon>
        <taxon>Curculionidae</taxon>
        <taxon>Dryophthorinae</taxon>
        <taxon>Rhynchophorus</taxon>
    </lineage>
</organism>
<dbReference type="Proteomes" id="UP000625711">
    <property type="component" value="Unassembled WGS sequence"/>
</dbReference>
<name>A0A834IIY9_RHYFE</name>
<proteinExistence type="predicted"/>
<reference evidence="1" key="1">
    <citation type="submission" date="2020-08" db="EMBL/GenBank/DDBJ databases">
        <title>Genome sequencing and assembly of the red palm weevil Rhynchophorus ferrugineus.</title>
        <authorList>
            <person name="Dias G.B."/>
            <person name="Bergman C.M."/>
            <person name="Manee M."/>
        </authorList>
    </citation>
    <scope>NUCLEOTIDE SEQUENCE</scope>
    <source>
        <strain evidence="1">AA-2017</strain>
        <tissue evidence="1">Whole larva</tissue>
    </source>
</reference>
<accession>A0A834IIY9</accession>